<dbReference type="Pfam" id="PF04791">
    <property type="entry name" value="LMBR1"/>
    <property type="match status" value="1"/>
</dbReference>
<feature type="region of interest" description="Disordered" evidence="12">
    <location>
        <begin position="545"/>
        <end position="588"/>
    </location>
</feature>
<dbReference type="EMBL" id="QEAN01000164">
    <property type="protein sequence ID" value="TPX44825.1"/>
    <property type="molecule type" value="Genomic_DNA"/>
</dbReference>
<evidence type="ECO:0000256" key="2">
    <source>
        <dbReference type="ARBA" id="ARBA00009901"/>
    </source>
</evidence>
<dbReference type="PANTHER" id="PTHR16130">
    <property type="entry name" value="LYSOSOMAL COBALAMIN TRANSPORTER-RELATED"/>
    <property type="match status" value="1"/>
</dbReference>
<protein>
    <recommendedName>
        <fullName evidence="3">Probable lysosomal cobalamin transporter</fullName>
    </recommendedName>
</protein>
<keyword evidence="8 13" id="KW-0472">Membrane</keyword>
<dbReference type="GO" id="GO:0072665">
    <property type="term" value="P:protein localization to vacuole"/>
    <property type="evidence" value="ECO:0007669"/>
    <property type="project" value="TreeGrafter"/>
</dbReference>
<feature type="transmembrane region" description="Helical" evidence="13">
    <location>
        <begin position="219"/>
        <end position="250"/>
    </location>
</feature>
<keyword evidence="6 13" id="KW-0812">Transmembrane</keyword>
<keyword evidence="5" id="KW-0846">Cobalamin</keyword>
<feature type="transmembrane region" description="Helical" evidence="13">
    <location>
        <begin position="333"/>
        <end position="352"/>
    </location>
</feature>
<evidence type="ECO:0000256" key="9">
    <source>
        <dbReference type="ARBA" id="ARBA00023228"/>
    </source>
</evidence>
<evidence type="ECO:0000256" key="3">
    <source>
        <dbReference type="ARBA" id="ARBA00017088"/>
    </source>
</evidence>
<gene>
    <name evidence="14" type="ORF">SeMB42_g04176</name>
</gene>
<feature type="transmembrane region" description="Helical" evidence="13">
    <location>
        <begin position="131"/>
        <end position="154"/>
    </location>
</feature>
<evidence type="ECO:0000256" key="5">
    <source>
        <dbReference type="ARBA" id="ARBA00022628"/>
    </source>
</evidence>
<evidence type="ECO:0000256" key="1">
    <source>
        <dbReference type="ARBA" id="ARBA00004155"/>
    </source>
</evidence>
<evidence type="ECO:0000313" key="15">
    <source>
        <dbReference type="Proteomes" id="UP000317494"/>
    </source>
</evidence>
<proteinExistence type="inferred from homology"/>
<evidence type="ECO:0000256" key="4">
    <source>
        <dbReference type="ARBA" id="ARBA00022448"/>
    </source>
</evidence>
<keyword evidence="9" id="KW-0458">Lysosome</keyword>
<sequence length="588" mass="66282">LERTEQFSMNLSMKVWSESMITYQRIHNGVESTDMAHPSYEIIGWVAFAIFTAASVFFSIIFTKLYEDHYETEILVTLTTIISLTLCVCTVTIVPVDVYLVSSTSNWISGTKFEWATPALINHMLFGVKTAYYVVFAIIAVLCFIVLPFVYFYYEEWDEEEGTVMKRSMAALKYTTLTIAILLALLMTGLLLKARTTDERTDMDWFRRLLTSSGAEKSLSFVIAALILFGMLIYISYTAYGLSALPFYFLKGTQSAESQRGDIESRLVEIRERTRAINGRYTSTNRTITKRDKKMLEDLARQERSLTRRSRVVEVESHTWWYKMGTMLRPFQILIGLAMLCVTWLIVVSLFLGSIDKVANSICGSDCGFILNNPQIYNPLSQIFLITERYFPIDYIVFILIVAYFFISTLYGIMRLGVRLLWVHLYQIKLGETPPQGLLLTTVILILSVLPLTYYTSVVAPQYATFGSQVYCTSSTGTCEATPDLIHPCSIDAPASLCTPTVLSNLLGQITFGNRFFGMVFYLFQWAFILIFLIGFAVSAIRSPPPPGTPTRAEEEEDDLVSPTDNERRPLLTGNGARVGSGIGGGNL</sequence>
<keyword evidence="15" id="KW-1185">Reference proteome</keyword>
<feature type="transmembrane region" description="Helical" evidence="13">
    <location>
        <begin position="437"/>
        <end position="456"/>
    </location>
</feature>
<dbReference type="STRING" id="286115.A0A507D098"/>
<feature type="non-terminal residue" evidence="14">
    <location>
        <position position="1"/>
    </location>
</feature>
<evidence type="ECO:0000256" key="13">
    <source>
        <dbReference type="SAM" id="Phobius"/>
    </source>
</evidence>
<feature type="transmembrane region" description="Helical" evidence="13">
    <location>
        <begin position="395"/>
        <end position="416"/>
    </location>
</feature>
<dbReference type="GO" id="GO:0031419">
    <property type="term" value="F:cobalamin binding"/>
    <property type="evidence" value="ECO:0007669"/>
    <property type="project" value="UniProtKB-KW"/>
</dbReference>
<dbReference type="InterPro" id="IPR050854">
    <property type="entry name" value="LMBD1_LysCbl_Transport"/>
</dbReference>
<dbReference type="AlphaFoldDB" id="A0A507D098"/>
<evidence type="ECO:0000256" key="6">
    <source>
        <dbReference type="ARBA" id="ARBA00022692"/>
    </source>
</evidence>
<evidence type="ECO:0000256" key="11">
    <source>
        <dbReference type="ARBA" id="ARBA00025515"/>
    </source>
</evidence>
<feature type="transmembrane region" description="Helical" evidence="13">
    <location>
        <begin position="42"/>
        <end position="62"/>
    </location>
</feature>
<comment type="subcellular location">
    <subcellularLocation>
        <location evidence="1">Lysosome membrane</location>
        <topology evidence="1">Multi-pass membrane protein</topology>
    </subcellularLocation>
</comment>
<keyword evidence="7 13" id="KW-1133">Transmembrane helix</keyword>
<comment type="similarity">
    <text evidence="2">Belongs to the LIMR family. LMBRD1 subfamily.</text>
</comment>
<accession>A0A507D098</accession>
<evidence type="ECO:0000256" key="8">
    <source>
        <dbReference type="ARBA" id="ARBA00023136"/>
    </source>
</evidence>
<feature type="compositionally biased region" description="Gly residues" evidence="12">
    <location>
        <begin position="577"/>
        <end position="588"/>
    </location>
</feature>
<evidence type="ECO:0000313" key="14">
    <source>
        <dbReference type="EMBL" id="TPX44825.1"/>
    </source>
</evidence>
<comment type="caution">
    <text evidence="14">The sequence shown here is derived from an EMBL/GenBank/DDBJ whole genome shotgun (WGS) entry which is preliminary data.</text>
</comment>
<evidence type="ECO:0000256" key="10">
    <source>
        <dbReference type="ARBA" id="ARBA00023285"/>
    </source>
</evidence>
<dbReference type="PANTHER" id="PTHR16130:SF2">
    <property type="entry name" value="LYSOSOMAL COBALAMIN TRANSPORT ESCORT PROTEIN LMBD1"/>
    <property type="match status" value="1"/>
</dbReference>
<organism evidence="14 15">
    <name type="scientific">Synchytrium endobioticum</name>
    <dbReference type="NCBI Taxonomy" id="286115"/>
    <lineage>
        <taxon>Eukaryota</taxon>
        <taxon>Fungi</taxon>
        <taxon>Fungi incertae sedis</taxon>
        <taxon>Chytridiomycota</taxon>
        <taxon>Chytridiomycota incertae sedis</taxon>
        <taxon>Chytridiomycetes</taxon>
        <taxon>Synchytriales</taxon>
        <taxon>Synchytriaceae</taxon>
        <taxon>Synchytrium</taxon>
    </lineage>
</organism>
<comment type="function">
    <text evidence="11">Probable lysosomal cobalamin transporter. Required to export cobalamin from lysosomes allowing its conversion to cofactors.</text>
</comment>
<evidence type="ECO:0000256" key="7">
    <source>
        <dbReference type="ARBA" id="ARBA00022989"/>
    </source>
</evidence>
<keyword evidence="4" id="KW-0813">Transport</keyword>
<dbReference type="VEuPathDB" id="FungiDB:SeMB42_g04176"/>
<evidence type="ECO:0000256" key="12">
    <source>
        <dbReference type="SAM" id="MobiDB-lite"/>
    </source>
</evidence>
<dbReference type="Proteomes" id="UP000317494">
    <property type="component" value="Unassembled WGS sequence"/>
</dbReference>
<dbReference type="GO" id="GO:0005774">
    <property type="term" value="C:vacuolar membrane"/>
    <property type="evidence" value="ECO:0007669"/>
    <property type="project" value="TreeGrafter"/>
</dbReference>
<feature type="transmembrane region" description="Helical" evidence="13">
    <location>
        <begin position="516"/>
        <end position="538"/>
    </location>
</feature>
<feature type="transmembrane region" description="Helical" evidence="13">
    <location>
        <begin position="74"/>
        <end position="96"/>
    </location>
</feature>
<name>A0A507D098_9FUNG</name>
<reference evidence="14 15" key="1">
    <citation type="journal article" date="2019" name="Sci. Rep.">
        <title>Comparative genomics of chytrid fungi reveal insights into the obligate biotrophic and pathogenic lifestyle of Synchytrium endobioticum.</title>
        <authorList>
            <person name="van de Vossenberg B.T.L.H."/>
            <person name="Warris S."/>
            <person name="Nguyen H.D.T."/>
            <person name="van Gent-Pelzer M.P.E."/>
            <person name="Joly D.L."/>
            <person name="van de Geest H.C."/>
            <person name="Bonants P.J.M."/>
            <person name="Smith D.S."/>
            <person name="Levesque C.A."/>
            <person name="van der Lee T.A.J."/>
        </authorList>
    </citation>
    <scope>NUCLEOTIDE SEQUENCE [LARGE SCALE GENOMIC DNA]</scope>
    <source>
        <strain evidence="14 15">MB42</strain>
    </source>
</reference>
<dbReference type="InterPro" id="IPR006876">
    <property type="entry name" value="LMBR1-like_membr_prot"/>
</dbReference>
<feature type="transmembrane region" description="Helical" evidence="13">
    <location>
        <begin position="174"/>
        <end position="192"/>
    </location>
</feature>
<keyword evidence="10" id="KW-0170">Cobalt</keyword>